<dbReference type="AlphaFoldDB" id="A0A176NED6"/>
<evidence type="ECO:0000256" key="4">
    <source>
        <dbReference type="ARBA" id="ARBA00037345"/>
    </source>
</evidence>
<dbReference type="EMBL" id="CP022202">
    <property type="protein sequence ID" value="AXA59930.1"/>
    <property type="molecule type" value="Genomic_DNA"/>
</dbReference>
<name>A0A176NED6_9PSED</name>
<sequence>MYHAWQAEPLYQGPQGFEAWHHDLGEKCGTFHAEPPAGPGLACFTGAMKNLNGPHPALDGSRIISNCQHLHRAHSDIRADDKDFFYLVLQVGGSALMSQADNRARLGKGDLVLLDITQPCDFYFDSLSDQMSLIIPRQALRQRLGQRQLLFNRPLSADSALGSMAGLMTQRLFDAACLQPEETAALFDALLMLLRPGVSVALDGEHSSGQAQKLIKAKVLIERNLRDSELSPERLAEAIGTSVRNLHRLFAQQHTTMGRYILEQRLQHCAEAIRQTVPQEKITAIAYAWGFNDVSHFSKAFKARFGISPRDYRYQHPDECS</sequence>
<evidence type="ECO:0000256" key="3">
    <source>
        <dbReference type="ARBA" id="ARBA00023163"/>
    </source>
</evidence>
<dbReference type="OrthoDB" id="5740883at2"/>
<dbReference type="SMART" id="SM00342">
    <property type="entry name" value="HTH_ARAC"/>
    <property type="match status" value="1"/>
</dbReference>
<dbReference type="GeneID" id="301219658"/>
<comment type="function">
    <text evidence="4">Regulatory protein of the TOL plasmid xyl operons. XylS activates the xylXYZLTEGFJQKIH operon required for the degradation of toluene, m-xylene and p-xylene.</text>
</comment>
<dbReference type="Pfam" id="PF14525">
    <property type="entry name" value="AraC_binding_2"/>
    <property type="match status" value="1"/>
</dbReference>
<dbReference type="KEGG" id="pthv:CE140_07695"/>
<feature type="domain" description="HTH araC/xylS-type" evidence="5">
    <location>
        <begin position="215"/>
        <end position="315"/>
    </location>
</feature>
<evidence type="ECO:0000313" key="6">
    <source>
        <dbReference type="EMBL" id="AXA59930.1"/>
    </source>
</evidence>
<dbReference type="InterPro" id="IPR009057">
    <property type="entry name" value="Homeodomain-like_sf"/>
</dbReference>
<organism evidence="6 7">
    <name type="scientific">Pseudomonas thivervalensis</name>
    <dbReference type="NCBI Taxonomy" id="86265"/>
    <lineage>
        <taxon>Bacteria</taxon>
        <taxon>Pseudomonadati</taxon>
        <taxon>Pseudomonadota</taxon>
        <taxon>Gammaproteobacteria</taxon>
        <taxon>Pseudomonadales</taxon>
        <taxon>Pseudomonadaceae</taxon>
        <taxon>Pseudomonas</taxon>
    </lineage>
</organism>
<dbReference type="NCBIfam" id="NF007243">
    <property type="entry name" value="PRK09685.1"/>
    <property type="match status" value="1"/>
</dbReference>
<reference evidence="7" key="1">
    <citation type="journal article" date="2021" name="Front. Microbiol.">
        <title>Genomic Analysis of the 1-Aminocyclopropane-1-Carboxylate Deaminase-Producing Pseudomonas thivervalensis SC5 Reveals Its Multifaceted Roles in Soil and in Beneficial Interactions With Plants.</title>
        <authorList>
            <person name="Nascimento F.X."/>
            <person name="Uron P."/>
            <person name="Glick B.R."/>
            <person name="Giachini A."/>
            <person name="Rossi M.J."/>
        </authorList>
    </citation>
    <scope>NUCLEOTIDE SEQUENCE [LARGE SCALE GENOMIC DNA]</scope>
    <source>
        <strain evidence="7">PLM3</strain>
    </source>
</reference>
<dbReference type="PANTHER" id="PTHR46796">
    <property type="entry name" value="HTH-TYPE TRANSCRIPTIONAL ACTIVATOR RHAS-RELATED"/>
    <property type="match status" value="1"/>
</dbReference>
<accession>A0A176NED6</accession>
<dbReference type="GO" id="GO:0003700">
    <property type="term" value="F:DNA-binding transcription factor activity"/>
    <property type="evidence" value="ECO:0007669"/>
    <property type="project" value="InterPro"/>
</dbReference>
<evidence type="ECO:0000259" key="5">
    <source>
        <dbReference type="PROSITE" id="PS01124"/>
    </source>
</evidence>
<dbReference type="PANTHER" id="PTHR46796:SF10">
    <property type="entry name" value="TRANSCRIPTIONAL ACTIVATOR FEAR"/>
    <property type="match status" value="1"/>
</dbReference>
<dbReference type="RefSeq" id="WP_053121855.1">
    <property type="nucleotide sequence ID" value="NZ_CP022201.1"/>
</dbReference>
<dbReference type="InterPro" id="IPR050204">
    <property type="entry name" value="AraC_XylS_family_regulators"/>
</dbReference>
<dbReference type="Pfam" id="PF12833">
    <property type="entry name" value="HTH_18"/>
    <property type="match status" value="1"/>
</dbReference>
<keyword evidence="3" id="KW-0804">Transcription</keyword>
<evidence type="ECO:0000313" key="7">
    <source>
        <dbReference type="Proteomes" id="UP000251666"/>
    </source>
</evidence>
<dbReference type="PROSITE" id="PS01124">
    <property type="entry name" value="HTH_ARAC_FAMILY_2"/>
    <property type="match status" value="1"/>
</dbReference>
<dbReference type="GO" id="GO:0043565">
    <property type="term" value="F:sequence-specific DNA binding"/>
    <property type="evidence" value="ECO:0007669"/>
    <property type="project" value="InterPro"/>
</dbReference>
<dbReference type="InterPro" id="IPR035418">
    <property type="entry name" value="AraC-bd_2"/>
</dbReference>
<proteinExistence type="predicted"/>
<evidence type="ECO:0000256" key="2">
    <source>
        <dbReference type="ARBA" id="ARBA00023125"/>
    </source>
</evidence>
<dbReference type="InterPro" id="IPR020449">
    <property type="entry name" value="Tscrpt_reg_AraC-type_HTH"/>
</dbReference>
<keyword evidence="2" id="KW-0238">DNA-binding</keyword>
<keyword evidence="7" id="KW-1185">Reference proteome</keyword>
<evidence type="ECO:0000256" key="1">
    <source>
        <dbReference type="ARBA" id="ARBA00023015"/>
    </source>
</evidence>
<dbReference type="SUPFAM" id="SSF46689">
    <property type="entry name" value="Homeodomain-like"/>
    <property type="match status" value="1"/>
</dbReference>
<gene>
    <name evidence="6" type="ORF">CEQ51_07535</name>
</gene>
<keyword evidence="1" id="KW-0805">Transcription regulation</keyword>
<dbReference type="InterPro" id="IPR018060">
    <property type="entry name" value="HTH_AraC"/>
</dbReference>
<dbReference type="Gene3D" id="1.10.10.60">
    <property type="entry name" value="Homeodomain-like"/>
    <property type="match status" value="1"/>
</dbReference>
<dbReference type="PRINTS" id="PR00032">
    <property type="entry name" value="HTHARAC"/>
</dbReference>
<dbReference type="Proteomes" id="UP000251666">
    <property type="component" value="Chromosome"/>
</dbReference>
<protein>
    <submittedName>
        <fullName evidence="6">Transcriptional regulator FeaR</fullName>
    </submittedName>
</protein>